<evidence type="ECO:0000313" key="4">
    <source>
        <dbReference type="Proteomes" id="UP001265550"/>
    </source>
</evidence>
<name>A0ABU1VIC4_9BURK</name>
<feature type="signal peptide" evidence="2">
    <location>
        <begin position="1"/>
        <end position="25"/>
    </location>
</feature>
<feature type="chain" id="PRO_5047218758" evidence="2">
    <location>
        <begin position="26"/>
        <end position="323"/>
    </location>
</feature>
<dbReference type="EMBL" id="JAVDWE010000021">
    <property type="protein sequence ID" value="MDR7097225.1"/>
    <property type="molecule type" value="Genomic_DNA"/>
</dbReference>
<dbReference type="CDD" id="cd07012">
    <property type="entry name" value="PBP2_Bug_TTT"/>
    <property type="match status" value="1"/>
</dbReference>
<dbReference type="InterPro" id="IPR005064">
    <property type="entry name" value="BUG"/>
</dbReference>
<dbReference type="Proteomes" id="UP001265550">
    <property type="component" value="Unassembled WGS sequence"/>
</dbReference>
<evidence type="ECO:0000256" key="2">
    <source>
        <dbReference type="SAM" id="SignalP"/>
    </source>
</evidence>
<comment type="caution">
    <text evidence="3">The sequence shown here is derived from an EMBL/GenBank/DDBJ whole genome shotgun (WGS) entry which is preliminary data.</text>
</comment>
<dbReference type="Gene3D" id="3.40.190.10">
    <property type="entry name" value="Periplasmic binding protein-like II"/>
    <property type="match status" value="1"/>
</dbReference>
<keyword evidence="4" id="KW-1185">Reference proteome</keyword>
<accession>A0ABU1VIC4</accession>
<sequence>MKKNPLHLNLLAIAALALTATQVIAQPSPLQVIAQQPPGSGSDSMTRAWAECTSRQTGLASVVMNRPGANGILAINYLKGQPADGANVMSIGMSQMTITPFVHRQMPYDPLKDFDGIAVIGTSPLVLTVPAGMGIQKLADLSKLAQSQNGGLNFGSPGKGSPAHLLTTALAEAMKWPATHVPFVGEAAGLNALMGHHIQAMTLVIGTAATQVQAGKLVPLAVFSSERSALMPDVPTIAEAGGPSVLARPAWIAIVAKKGTPPDVVARLNEATNKCRNDSTYANRMGAMNVTLVSSKPGDVAAYAERDIAVWKPLIDKLGLATE</sequence>
<evidence type="ECO:0000256" key="1">
    <source>
        <dbReference type="ARBA" id="ARBA00006987"/>
    </source>
</evidence>
<evidence type="ECO:0000313" key="3">
    <source>
        <dbReference type="EMBL" id="MDR7097225.1"/>
    </source>
</evidence>
<dbReference type="Gene3D" id="3.40.190.150">
    <property type="entry name" value="Bordetella uptake gene, domain 1"/>
    <property type="match status" value="1"/>
</dbReference>
<comment type="similarity">
    <text evidence="1">Belongs to the UPF0065 (bug) family.</text>
</comment>
<dbReference type="InterPro" id="IPR042100">
    <property type="entry name" value="Bug_dom1"/>
</dbReference>
<reference evidence="3 4" key="1">
    <citation type="submission" date="2023-07" db="EMBL/GenBank/DDBJ databases">
        <title>Sorghum-associated microbial communities from plants grown in Nebraska, USA.</title>
        <authorList>
            <person name="Schachtman D."/>
        </authorList>
    </citation>
    <scope>NUCLEOTIDE SEQUENCE [LARGE SCALE GENOMIC DNA]</scope>
    <source>
        <strain evidence="3 4">BE240</strain>
    </source>
</reference>
<protein>
    <submittedName>
        <fullName evidence="3">Tripartite-type tricarboxylate transporter receptor subunit TctC</fullName>
    </submittedName>
</protein>
<dbReference type="PANTHER" id="PTHR42928:SF5">
    <property type="entry name" value="BLR1237 PROTEIN"/>
    <property type="match status" value="1"/>
</dbReference>
<proteinExistence type="inferred from homology"/>
<dbReference type="RefSeq" id="WP_204734538.1">
    <property type="nucleotide sequence ID" value="NZ_JAVDWE010000021.1"/>
</dbReference>
<dbReference type="PANTHER" id="PTHR42928">
    <property type="entry name" value="TRICARBOXYLATE-BINDING PROTEIN"/>
    <property type="match status" value="1"/>
</dbReference>
<dbReference type="PIRSF" id="PIRSF017082">
    <property type="entry name" value="YflP"/>
    <property type="match status" value="1"/>
</dbReference>
<keyword evidence="2" id="KW-0732">Signal</keyword>
<dbReference type="Pfam" id="PF03401">
    <property type="entry name" value="TctC"/>
    <property type="match status" value="1"/>
</dbReference>
<keyword evidence="3" id="KW-0675">Receptor</keyword>
<dbReference type="SUPFAM" id="SSF53850">
    <property type="entry name" value="Periplasmic binding protein-like II"/>
    <property type="match status" value="1"/>
</dbReference>
<gene>
    <name evidence="3" type="ORF">J2X09_004999</name>
</gene>
<organism evidence="3 4">
    <name type="scientific">Hydrogenophaga laconesensis</name>
    <dbReference type="NCBI Taxonomy" id="1805971"/>
    <lineage>
        <taxon>Bacteria</taxon>
        <taxon>Pseudomonadati</taxon>
        <taxon>Pseudomonadota</taxon>
        <taxon>Betaproteobacteria</taxon>
        <taxon>Burkholderiales</taxon>
        <taxon>Comamonadaceae</taxon>
        <taxon>Hydrogenophaga</taxon>
    </lineage>
</organism>